<feature type="compositionally biased region" description="Basic and acidic residues" evidence="1">
    <location>
        <begin position="144"/>
        <end position="153"/>
    </location>
</feature>
<comment type="caution">
    <text evidence="2">The sequence shown here is derived from an EMBL/GenBank/DDBJ whole genome shotgun (WGS) entry which is preliminary data.</text>
</comment>
<keyword evidence="3" id="KW-1185">Reference proteome</keyword>
<feature type="region of interest" description="Disordered" evidence="1">
    <location>
        <begin position="1"/>
        <end position="30"/>
    </location>
</feature>
<name>A0A068SH30_9FUNG</name>
<accession>A0A068SH30</accession>
<dbReference type="EMBL" id="CBTN010000207">
    <property type="protein sequence ID" value="CDH61589.1"/>
    <property type="molecule type" value="Genomic_DNA"/>
</dbReference>
<evidence type="ECO:0000313" key="2">
    <source>
        <dbReference type="EMBL" id="CDH61589.1"/>
    </source>
</evidence>
<organism evidence="2 3">
    <name type="scientific">Lichtheimia corymbifera JMRC:FSU:9682</name>
    <dbReference type="NCBI Taxonomy" id="1263082"/>
    <lineage>
        <taxon>Eukaryota</taxon>
        <taxon>Fungi</taxon>
        <taxon>Fungi incertae sedis</taxon>
        <taxon>Mucoromycota</taxon>
        <taxon>Mucoromycotina</taxon>
        <taxon>Mucoromycetes</taxon>
        <taxon>Mucorales</taxon>
        <taxon>Lichtheimiaceae</taxon>
        <taxon>Lichtheimia</taxon>
    </lineage>
</organism>
<gene>
    <name evidence="2" type="ORF">LCOR_12364.1</name>
</gene>
<feature type="compositionally biased region" description="Low complexity" evidence="1">
    <location>
        <begin position="8"/>
        <end position="22"/>
    </location>
</feature>
<protein>
    <submittedName>
        <fullName evidence="2">Uncharacterized protein</fullName>
    </submittedName>
</protein>
<dbReference type="VEuPathDB" id="FungiDB:LCOR_12364.1"/>
<evidence type="ECO:0000313" key="3">
    <source>
        <dbReference type="Proteomes" id="UP000027586"/>
    </source>
</evidence>
<reference evidence="2" key="1">
    <citation type="submission" date="2013-08" db="EMBL/GenBank/DDBJ databases">
        <title>Gene expansion shapes genome architecture in the human pathogen Lichtheimia corymbifera: an evolutionary genomics analysis in the ancient terrestrial Mucorales (Mucoromycotina).</title>
        <authorList>
            <person name="Schwartze V.U."/>
            <person name="Winter S."/>
            <person name="Shelest E."/>
            <person name="Marcet-Houben M."/>
            <person name="Horn F."/>
            <person name="Wehner S."/>
            <person name="Hoffmann K."/>
            <person name="Riege K."/>
            <person name="Sammeth M."/>
            <person name="Nowrousian M."/>
            <person name="Valiante V."/>
            <person name="Linde J."/>
            <person name="Jacobsen I.D."/>
            <person name="Marz M."/>
            <person name="Brakhage A.A."/>
            <person name="Gabaldon T."/>
            <person name="Bocker S."/>
            <person name="Voigt K."/>
        </authorList>
    </citation>
    <scope>NUCLEOTIDE SEQUENCE [LARGE SCALE GENOMIC DNA]</scope>
    <source>
        <strain evidence="2">FSU 9682</strain>
    </source>
</reference>
<proteinExistence type="predicted"/>
<sequence>MNINNNFSIPGSSSNVSSQSRSSVDDDNEVNALRREVRDLARRVSVLEQRLPVTPANPGMRDNRLASLVRHRYNTYGQTWDARAGWNGDHNVAIRDHIATYVTGQDEYRRRNWTPEQVAQRIQGHYESSIARERHNDQSSAEQDTTRQRRVIESRRNRVSNACYFCVEVLANIKLQVMTRRRRTFGLHRDDPTLQRLSRRFNMQNIDRVFAAPMISDDEGDGHDVRVPHYRTRAVQELFQQLDVLSEGRDSRRWAPRARVPDNTRVLTSVTRTRLPTWAYLPQ</sequence>
<evidence type="ECO:0000256" key="1">
    <source>
        <dbReference type="SAM" id="MobiDB-lite"/>
    </source>
</evidence>
<dbReference type="AlphaFoldDB" id="A0A068SH30"/>
<dbReference type="Proteomes" id="UP000027586">
    <property type="component" value="Unassembled WGS sequence"/>
</dbReference>
<feature type="region of interest" description="Disordered" evidence="1">
    <location>
        <begin position="130"/>
        <end position="153"/>
    </location>
</feature>